<feature type="domain" description="Nephrocystin 3-like N-terminal" evidence="3">
    <location>
        <begin position="237"/>
        <end position="412"/>
    </location>
</feature>
<proteinExistence type="predicted"/>
<dbReference type="Pfam" id="PF25053">
    <property type="entry name" value="DUF7791"/>
    <property type="match status" value="1"/>
</dbReference>
<protein>
    <submittedName>
        <fullName evidence="5">Uncharacterized protein</fullName>
    </submittedName>
</protein>
<evidence type="ECO:0000313" key="5">
    <source>
        <dbReference type="EMBL" id="EMT66508.1"/>
    </source>
</evidence>
<name>N1RIV2_FUSC4</name>
<reference evidence="6" key="2">
    <citation type="journal article" date="2014" name="PLoS ONE">
        <title>Genome and Transcriptome Analysis of the Fungal Pathogen Fusarium oxysporum f. sp. cubense Causing Banana Vascular Wilt Disease.</title>
        <authorList>
            <person name="Guo L."/>
            <person name="Han L."/>
            <person name="Yang L."/>
            <person name="Zeng H."/>
            <person name="Fan D."/>
            <person name="Zhu Y."/>
            <person name="Feng Y."/>
            <person name="Wang G."/>
            <person name="Peng C."/>
            <person name="Jiang X."/>
            <person name="Zhou D."/>
            <person name="Ni P."/>
            <person name="Liang C."/>
            <person name="Liu L."/>
            <person name="Wang J."/>
            <person name="Mao C."/>
            <person name="Fang X."/>
            <person name="Peng M."/>
            <person name="Huang J."/>
        </authorList>
    </citation>
    <scope>NUCLEOTIDE SEQUENCE [LARGE SCALE GENOMIC DNA]</scope>
    <source>
        <strain evidence="6">race 4</strain>
    </source>
</reference>
<dbReference type="AlphaFoldDB" id="N1RIV2"/>
<evidence type="ECO:0000259" key="4">
    <source>
        <dbReference type="Pfam" id="PF25053"/>
    </source>
</evidence>
<reference evidence="6" key="1">
    <citation type="submission" date="2012-09" db="EMBL/GenBank/DDBJ databases">
        <title>Genome sequencing and comparative transcriptomics of race 1 and race 4 of banana pathogen: Fusarium oxysporum f. sp. cubense.</title>
        <authorList>
            <person name="Fang X."/>
            <person name="Huang J."/>
        </authorList>
    </citation>
    <scope>NUCLEOTIDE SEQUENCE [LARGE SCALE GENOMIC DNA]</scope>
    <source>
        <strain evidence="6">race 4</strain>
    </source>
</reference>
<dbReference type="PANTHER" id="PTHR10039:SF5">
    <property type="entry name" value="NACHT DOMAIN-CONTAINING PROTEIN"/>
    <property type="match status" value="1"/>
</dbReference>
<organism evidence="5 6">
    <name type="scientific">Fusarium oxysporum f. sp. cubense (strain race 4)</name>
    <name type="common">Panama disease fungus</name>
    <dbReference type="NCBI Taxonomy" id="2502994"/>
    <lineage>
        <taxon>Eukaryota</taxon>
        <taxon>Fungi</taxon>
        <taxon>Dikarya</taxon>
        <taxon>Ascomycota</taxon>
        <taxon>Pezizomycotina</taxon>
        <taxon>Sordariomycetes</taxon>
        <taxon>Hypocreomycetidae</taxon>
        <taxon>Hypocreales</taxon>
        <taxon>Nectriaceae</taxon>
        <taxon>Fusarium</taxon>
        <taxon>Fusarium oxysporum species complex</taxon>
    </lineage>
</organism>
<dbReference type="Proteomes" id="UP000016929">
    <property type="component" value="Unassembled WGS sequence"/>
</dbReference>
<dbReference type="HOGENOM" id="CLU_002341_3_0_1"/>
<dbReference type="Pfam" id="PF24883">
    <property type="entry name" value="NPHP3_N"/>
    <property type="match status" value="1"/>
</dbReference>
<gene>
    <name evidence="5" type="ORF">FOC4_g10006917</name>
</gene>
<dbReference type="OrthoDB" id="443402at2759"/>
<keyword evidence="1" id="KW-0677">Repeat</keyword>
<dbReference type="InterPro" id="IPR056693">
    <property type="entry name" value="DUF7791"/>
</dbReference>
<accession>N1RIV2</accession>
<dbReference type="STRING" id="1229665.N1RIV2"/>
<dbReference type="SUPFAM" id="SSF52540">
    <property type="entry name" value="P-loop containing nucleoside triphosphate hydrolases"/>
    <property type="match status" value="1"/>
</dbReference>
<feature type="domain" description="DUF7791" evidence="4">
    <location>
        <begin position="481"/>
        <end position="637"/>
    </location>
</feature>
<dbReference type="InterPro" id="IPR027417">
    <property type="entry name" value="P-loop_NTPase"/>
</dbReference>
<dbReference type="EMBL" id="KB726988">
    <property type="protein sequence ID" value="EMT66508.1"/>
    <property type="molecule type" value="Genomic_DNA"/>
</dbReference>
<dbReference type="Gene3D" id="3.40.50.300">
    <property type="entry name" value="P-loop containing nucleotide triphosphate hydrolases"/>
    <property type="match status" value="1"/>
</dbReference>
<dbReference type="PANTHER" id="PTHR10039">
    <property type="entry name" value="AMELOGENIN"/>
    <property type="match status" value="1"/>
</dbReference>
<evidence type="ECO:0000256" key="2">
    <source>
        <dbReference type="SAM" id="MobiDB-lite"/>
    </source>
</evidence>
<dbReference type="InterPro" id="IPR056884">
    <property type="entry name" value="NPHP3-like_N"/>
</dbReference>
<evidence type="ECO:0000259" key="3">
    <source>
        <dbReference type="Pfam" id="PF24883"/>
    </source>
</evidence>
<evidence type="ECO:0000256" key="1">
    <source>
        <dbReference type="ARBA" id="ARBA00022737"/>
    </source>
</evidence>
<sequence length="899" mass="103325">MAVDANVDTVSEFLARAVDVCHAVRGIHSLGYTDRCDTDFARLLEGLTHSVKRVENEEGEYEKSLIKFACVQIGNDLVVHINRVLDAFSDLIDVAGFRKLWPLDDVTALNVRLREVLHQCQDTFPSSHELCLPLLADLQLTGRELEPEEIETKSSIGSTEPVAHDDAGKSPGQIPVIPRPPRLAPVGLINDFILESLSYKSMHDRESQVTEAHGKTLDWIFDNSPIHQSLCQNFRGSFVSWLSSTELGPIYWITGKPGSGKSTLVRYLSQHPVALYHLRRWGGKKRVNTAGFFFWTSGSRQQRSQTGLLRYLLHQLLSSDPELIEKAFPDLWSRLRQMTTKERVNFALEWTVQDLQAAFHSLLDAALHSVNICLFIDGLDEFDGDHVQIINFFKDLTSRYDGKSLKLCLSSRPWDVFEKAFETSVPNTKLQDLSYDDILAVERMLVTFQKNSKFEVLETTLKELPTDLDDLFEKLLFKDQTSSEIVQTATLFQLMHAREIVADFIKDESSNSLTVWELAFALFKEDDVMALDREVVEASDEEIQRRCGTTVQYIQARFARLLNVHVAKPMGNMRVPKFQDRHANVASLITTSKVIYIHRTVRDWLMDGGAGKRLEALQSPDFDPHIQLQRSYVLRLKYPLEEIEHHRRLDEWYPDIALAMTHARYIVNDAQGLQRKFLNEMDKALSWLWLEKPSDPYDHWAKSTFGAYEVRMKAPPIHRPFLCLATKFGLATYVCQEVEDLTREEQAVEEEQEDGSTPLLSYATEFLCSRNKTIFPVSSPKLVHWLLNNPSRINPGPNHKYKHFITHQSITPWLAVLRHLRDAKRREWIEYYDINPEGTSRWTEIVRELVQFSDVSAVISKDMWDPEITALGVMEMLEETYGSAEVQRIRVLMEKKMVQ</sequence>
<keyword evidence="6" id="KW-1185">Reference proteome</keyword>
<evidence type="ECO:0000313" key="6">
    <source>
        <dbReference type="Proteomes" id="UP000016929"/>
    </source>
</evidence>
<feature type="region of interest" description="Disordered" evidence="2">
    <location>
        <begin position="149"/>
        <end position="175"/>
    </location>
</feature>